<dbReference type="AlphaFoldDB" id="A0A183UE36"/>
<evidence type="ECO:0000256" key="3">
    <source>
        <dbReference type="ARBA" id="ARBA00022692"/>
    </source>
</evidence>
<gene>
    <name evidence="7" type="ORF">TCNE_LOCUS6756</name>
</gene>
<keyword evidence="2" id="KW-0813">Transport</keyword>
<dbReference type="WBParaSite" id="TCNE_0000675601-mRNA-1">
    <property type="protein sequence ID" value="TCNE_0000675601-mRNA-1"/>
    <property type="gene ID" value="TCNE_0000675601"/>
</dbReference>
<evidence type="ECO:0000256" key="4">
    <source>
        <dbReference type="ARBA" id="ARBA00022989"/>
    </source>
</evidence>
<feature type="transmembrane region" description="Helical" evidence="6">
    <location>
        <begin position="224"/>
        <end position="245"/>
    </location>
</feature>
<feature type="transmembrane region" description="Helical" evidence="6">
    <location>
        <begin position="379"/>
        <end position="401"/>
    </location>
</feature>
<dbReference type="PRINTS" id="PR01035">
    <property type="entry name" value="TCRTETA"/>
</dbReference>
<dbReference type="InterPro" id="IPR036259">
    <property type="entry name" value="MFS_trans_sf"/>
</dbReference>
<name>A0A183UE36_TOXCA</name>
<feature type="transmembrane region" description="Helical" evidence="6">
    <location>
        <begin position="413"/>
        <end position="432"/>
    </location>
</feature>
<evidence type="ECO:0000313" key="8">
    <source>
        <dbReference type="Proteomes" id="UP000050794"/>
    </source>
</evidence>
<comment type="subcellular location">
    <subcellularLocation>
        <location evidence="1">Endomembrane system</location>
        <topology evidence="1">Multi-pass membrane protein</topology>
    </subcellularLocation>
</comment>
<keyword evidence="8" id="KW-1185">Reference proteome</keyword>
<evidence type="ECO:0000256" key="6">
    <source>
        <dbReference type="SAM" id="Phobius"/>
    </source>
</evidence>
<dbReference type="PANTHER" id="PTHR23510">
    <property type="entry name" value="INNER MEMBRANE TRANSPORT PROTEIN YAJR"/>
    <property type="match status" value="1"/>
</dbReference>
<evidence type="ECO:0000256" key="1">
    <source>
        <dbReference type="ARBA" id="ARBA00004127"/>
    </source>
</evidence>
<evidence type="ECO:0000313" key="9">
    <source>
        <dbReference type="WBParaSite" id="TCNE_0000675601-mRNA-1"/>
    </source>
</evidence>
<evidence type="ECO:0000313" key="7">
    <source>
        <dbReference type="EMBL" id="VDM38077.1"/>
    </source>
</evidence>
<dbReference type="CDD" id="cd17326">
    <property type="entry name" value="MFS_MFSD8"/>
    <property type="match status" value="1"/>
</dbReference>
<protein>
    <submittedName>
        <fullName evidence="9">MFS domain-containing protein</fullName>
    </submittedName>
</protein>
<reference evidence="7 8" key="2">
    <citation type="submission" date="2018-11" db="EMBL/GenBank/DDBJ databases">
        <authorList>
            <consortium name="Pathogen Informatics"/>
        </authorList>
    </citation>
    <scope>NUCLEOTIDE SEQUENCE [LARGE SCALE GENOMIC DNA]</scope>
</reference>
<proteinExistence type="predicted"/>
<feature type="transmembrane region" description="Helical" evidence="6">
    <location>
        <begin position="478"/>
        <end position="503"/>
    </location>
</feature>
<evidence type="ECO:0000256" key="2">
    <source>
        <dbReference type="ARBA" id="ARBA00022448"/>
    </source>
</evidence>
<keyword evidence="3 6" id="KW-0812">Transmembrane</keyword>
<dbReference type="SUPFAM" id="SSF103473">
    <property type="entry name" value="MFS general substrate transporter"/>
    <property type="match status" value="1"/>
</dbReference>
<organism evidence="8 9">
    <name type="scientific">Toxocara canis</name>
    <name type="common">Canine roundworm</name>
    <dbReference type="NCBI Taxonomy" id="6265"/>
    <lineage>
        <taxon>Eukaryota</taxon>
        <taxon>Metazoa</taxon>
        <taxon>Ecdysozoa</taxon>
        <taxon>Nematoda</taxon>
        <taxon>Chromadorea</taxon>
        <taxon>Rhabditida</taxon>
        <taxon>Spirurina</taxon>
        <taxon>Ascaridomorpha</taxon>
        <taxon>Ascaridoidea</taxon>
        <taxon>Toxocaridae</taxon>
        <taxon>Toxocara</taxon>
    </lineage>
</organism>
<dbReference type="Gene3D" id="1.20.1250.20">
    <property type="entry name" value="MFS general substrate transporter like domains"/>
    <property type="match status" value="1"/>
</dbReference>
<sequence>MGLYSLLYGRTHTSTVTLKRPIAIRGFFSNGQTENGVCEPLIGKDVNRLPNPKKKLPRNLVIVEKPVDAVSGPRSARDVSFAGGMPRTPLTPSTIFNFELPHSPGLPSSPAYVEQRQRTFSFNRVSIPPTVEEVSEDSEIVSKNAVVQSETPSTNWKSVWIMGGILFLVKMQFAVYYASVWPFLQEVDSSATTTFYGFMTASYSLGAALSAPLFGYWSNKMRQIKIPAIVGLLIMLTSNLCFMLIELVPKNRKYFLLIARLGHGVGMVFQLVFAPLGHRGIGIGPLVISMYTAPAYAANGMIVLALLSTIFVFRERHAIPVSDGELEKDPYSALPAYDRPAIALCILIKFVQMFMYSNLETVGSPYSMIVFKWTRSQAAQYNSAFVSATGFLGFAFLAFYVWTKIGRRLDNRIGLLVGLILCLMFQICTYPWKLYSGKIYYRDEITPGNVAEESVGCPRSFEWCSTTPAINVYFYNTLYVFLFGIAFPLVNVHLAALFCAILGPRRQGTMQGINILISSLSRVVGPVLIMELFNNYGPKVVWLIEGIILTLILFPFFLMYKRMVPLKTLQQMVAGDKLKYKNGYVYRF</sequence>
<keyword evidence="4 6" id="KW-1133">Transmembrane helix</keyword>
<keyword evidence="5 6" id="KW-0472">Membrane</keyword>
<dbReference type="Proteomes" id="UP000050794">
    <property type="component" value="Unassembled WGS sequence"/>
</dbReference>
<feature type="transmembrane region" description="Helical" evidence="6">
    <location>
        <begin position="196"/>
        <end position="218"/>
    </location>
</feature>
<feature type="transmembrane region" description="Helical" evidence="6">
    <location>
        <begin position="254"/>
        <end position="273"/>
    </location>
</feature>
<accession>A0A183UE36</accession>
<feature type="transmembrane region" description="Helical" evidence="6">
    <location>
        <begin position="293"/>
        <end position="313"/>
    </location>
</feature>
<reference evidence="9" key="1">
    <citation type="submission" date="2016-06" db="UniProtKB">
        <authorList>
            <consortium name="WormBaseParasite"/>
        </authorList>
    </citation>
    <scope>IDENTIFICATION</scope>
</reference>
<dbReference type="GO" id="GO:0022857">
    <property type="term" value="F:transmembrane transporter activity"/>
    <property type="evidence" value="ECO:0007669"/>
    <property type="project" value="InterPro"/>
</dbReference>
<dbReference type="EMBL" id="UYWY01019549">
    <property type="protein sequence ID" value="VDM38077.1"/>
    <property type="molecule type" value="Genomic_DNA"/>
</dbReference>
<dbReference type="InterPro" id="IPR001958">
    <property type="entry name" value="Tet-R_TetA/multi-R_MdtG-like"/>
</dbReference>
<dbReference type="GO" id="GO:0012505">
    <property type="term" value="C:endomembrane system"/>
    <property type="evidence" value="ECO:0007669"/>
    <property type="project" value="UniProtKB-SubCell"/>
</dbReference>
<feature type="transmembrane region" description="Helical" evidence="6">
    <location>
        <begin position="540"/>
        <end position="560"/>
    </location>
</feature>
<dbReference type="GO" id="GO:0005765">
    <property type="term" value="C:lysosomal membrane"/>
    <property type="evidence" value="ECO:0007669"/>
    <property type="project" value="TreeGrafter"/>
</dbReference>
<dbReference type="PANTHER" id="PTHR23510:SF3">
    <property type="entry name" value="MAJOR FACILITATOR SUPERFAMILY DOMAIN-CONTAINING PROTEIN 8"/>
    <property type="match status" value="1"/>
</dbReference>
<feature type="transmembrane region" description="Helical" evidence="6">
    <location>
        <begin position="159"/>
        <end position="184"/>
    </location>
</feature>
<dbReference type="InterPro" id="IPR051068">
    <property type="entry name" value="MFS_Domain-Containing_Protein"/>
</dbReference>
<evidence type="ECO:0000256" key="5">
    <source>
        <dbReference type="ARBA" id="ARBA00023136"/>
    </source>
</evidence>